<dbReference type="RefSeq" id="WP_025065806.1">
    <property type="nucleotide sequence ID" value="NZ_CP013195.1"/>
</dbReference>
<dbReference type="EMBL" id="CP013195">
    <property type="protein sequence ID" value="ALO48362.1"/>
    <property type="molecule type" value="Genomic_DNA"/>
</dbReference>
<dbReference type="AlphaFoldDB" id="A0A0S2KJ78"/>
<reference evidence="4" key="1">
    <citation type="submission" date="2015-11" db="EMBL/GenBank/DDBJ databases">
        <authorList>
            <person name="Holder M.E."/>
            <person name="Ajami N.J."/>
            <person name="Petrosino J.F."/>
        </authorList>
    </citation>
    <scope>NUCLEOTIDE SEQUENCE [LARGE SCALE GENOMIC DNA]</scope>
    <source>
        <strain evidence="4">F0113</strain>
    </source>
</reference>
<dbReference type="PROSITE" id="PS51257">
    <property type="entry name" value="PROKAR_LIPOPROTEIN"/>
    <property type="match status" value="1"/>
</dbReference>
<proteinExistence type="predicted"/>
<dbReference type="eggNOG" id="ENOG5033RBQ">
    <property type="taxonomic scope" value="Bacteria"/>
</dbReference>
<feature type="signal peptide" evidence="1">
    <location>
        <begin position="1"/>
        <end position="22"/>
    </location>
</feature>
<organism evidence="3 4">
    <name type="scientific">Hoylesella enoeca</name>
    <dbReference type="NCBI Taxonomy" id="76123"/>
    <lineage>
        <taxon>Bacteria</taxon>
        <taxon>Pseudomonadati</taxon>
        <taxon>Bacteroidota</taxon>
        <taxon>Bacteroidia</taxon>
        <taxon>Bacteroidales</taxon>
        <taxon>Prevotellaceae</taxon>
        <taxon>Hoylesella</taxon>
    </lineage>
</organism>
<evidence type="ECO:0000313" key="4">
    <source>
        <dbReference type="Proteomes" id="UP000056252"/>
    </source>
</evidence>
<dbReference type="SUPFAM" id="SSF49785">
    <property type="entry name" value="Galactose-binding domain-like"/>
    <property type="match status" value="1"/>
</dbReference>
<feature type="chain" id="PRO_5006601774" evidence="1">
    <location>
        <begin position="23"/>
        <end position="303"/>
    </location>
</feature>
<keyword evidence="1" id="KW-0732">Signal</keyword>
<name>A0A0S2KJ78_9BACT</name>
<protein>
    <submittedName>
        <fullName evidence="3">Chitobiase</fullName>
    </submittedName>
</protein>
<dbReference type="InterPro" id="IPR008979">
    <property type="entry name" value="Galactose-bd-like_sf"/>
</dbReference>
<accession>A0A0S2KJ78</accession>
<dbReference type="Pfam" id="PF00754">
    <property type="entry name" value="F5_F8_type_C"/>
    <property type="match status" value="1"/>
</dbReference>
<evidence type="ECO:0000256" key="1">
    <source>
        <dbReference type="SAM" id="SignalP"/>
    </source>
</evidence>
<dbReference type="InterPro" id="IPR000421">
    <property type="entry name" value="FA58C"/>
</dbReference>
<keyword evidence="4" id="KW-1185">Reference proteome</keyword>
<feature type="domain" description="F5/8 type C" evidence="2">
    <location>
        <begin position="148"/>
        <end position="280"/>
    </location>
</feature>
<sequence length="303" mass="34419">MKKIIFSMFCLCVIAGFISCSDDDKGPAPTSIDAQTLTYKKAPGAVIIKWTIPQNPTYKYIKVTYQVPDENSPRMRLASVYSDSIKIDNLLARYGEIEYSLQPCNADGTGGEIVKITAQAGAATKTVYETYKDLLTFDIAHVWTDDPETSEGPLSALIDGNENNFFHMSWSTPKSFPHYIVFDLGQERTALQFRYVCRDNNNKDNPKEIDVLVSNAFENTADYYTNETGTTLLKSFSGLPGDKKAVYETRQSIKSEKPFRYVWFKIKSATSGRNWVALAEWQIFKIRERLYDPEINETTIVEY</sequence>
<dbReference type="Proteomes" id="UP000056252">
    <property type="component" value="Chromosome"/>
</dbReference>
<dbReference type="KEGG" id="peo:AS203_04100"/>
<gene>
    <name evidence="3" type="ORF">AS203_04100</name>
</gene>
<dbReference type="OrthoDB" id="1001598at2"/>
<evidence type="ECO:0000259" key="2">
    <source>
        <dbReference type="Pfam" id="PF00754"/>
    </source>
</evidence>
<dbReference type="Gene3D" id="2.60.120.260">
    <property type="entry name" value="Galactose-binding domain-like"/>
    <property type="match status" value="1"/>
</dbReference>
<dbReference type="STRING" id="76123.AS203_04100"/>
<evidence type="ECO:0000313" key="3">
    <source>
        <dbReference type="EMBL" id="ALO48362.1"/>
    </source>
</evidence>